<dbReference type="PANTHER" id="PTHR45588:SF1">
    <property type="entry name" value="WW DOMAIN-CONTAINING PROTEIN"/>
    <property type="match status" value="1"/>
</dbReference>
<feature type="signal peptide" evidence="1">
    <location>
        <begin position="1"/>
        <end position="34"/>
    </location>
</feature>
<organism evidence="2 3">
    <name type="scientific">Paracraurococcus lichenis</name>
    <dbReference type="NCBI Taxonomy" id="3064888"/>
    <lineage>
        <taxon>Bacteria</taxon>
        <taxon>Pseudomonadati</taxon>
        <taxon>Pseudomonadota</taxon>
        <taxon>Alphaproteobacteria</taxon>
        <taxon>Acetobacterales</taxon>
        <taxon>Roseomonadaceae</taxon>
        <taxon>Paracraurococcus</taxon>
    </lineage>
</organism>
<protein>
    <recommendedName>
        <fullName evidence="4">Tetratricopeptide repeat protein</fullName>
    </recommendedName>
</protein>
<evidence type="ECO:0000313" key="2">
    <source>
        <dbReference type="EMBL" id="MDO9708405.1"/>
    </source>
</evidence>
<gene>
    <name evidence="2" type="ORF">Q7A36_08625</name>
</gene>
<comment type="caution">
    <text evidence="2">The sequence shown here is derived from an EMBL/GenBank/DDBJ whole genome shotgun (WGS) entry which is preliminary data.</text>
</comment>
<proteinExistence type="predicted"/>
<name>A0ABT9DX84_9PROT</name>
<accession>A0ABT9DX84</accession>
<sequence>MMPCRTAGSKPGRCAPHRLPALLLGALLAGPVTAQHAAHGPALGKVHMPIPCSEAAQALFDEGLLHQHSFGHDAATERFRAALQAEPACAMARWGMALARLDNLFATPDEGAQAEARALLTDAAIPPAARNAWIAALADLVAPGRPWPERLPRFAAAMRDNALANPRDEEAQVFHALALLMAAPADDALAAAQQEAAAILEPIWMRQPEHPGVMHYLIHAYDVPALAPRGLPAARRYAAVAADSPHALHMPSHIFTRLGEWQDSVGANRRSADLARRSGLVNDELHARDYLVYALLQLGRMRDAQAVWQEAQPLLPRMNRAHLGGPYAAAAMPARLALEAGDWAAAAALPLVGSDRPEVAALPRFARAIGLIRSGRTGEAAPEIAALRQHEAALRAGSEPEWAARLAAQAAGASGLARIAQGEVEAGLAELRAAAEAEEAVPKDVVIPGPVAPLRELLGEALLSLGRPAEAEAAFVRVLASEPKRFRSLAGAAAAAGRPPLAIARYRLLLAIAGDADADRPEIVAARGVLATAR</sequence>
<dbReference type="InterPro" id="IPR011990">
    <property type="entry name" value="TPR-like_helical_dom_sf"/>
</dbReference>
<dbReference type="EMBL" id="JAUTWS010000006">
    <property type="protein sequence ID" value="MDO9708405.1"/>
    <property type="molecule type" value="Genomic_DNA"/>
</dbReference>
<reference evidence="2 3" key="1">
    <citation type="submission" date="2023-08" db="EMBL/GenBank/DDBJ databases">
        <title>The draft genome sequence of Paracraurococcus sp. LOR1-02.</title>
        <authorList>
            <person name="Kingkaew E."/>
            <person name="Tanasupawat S."/>
        </authorList>
    </citation>
    <scope>NUCLEOTIDE SEQUENCE [LARGE SCALE GENOMIC DNA]</scope>
    <source>
        <strain evidence="2 3">LOR1-02</strain>
    </source>
</reference>
<dbReference type="PANTHER" id="PTHR45588">
    <property type="entry name" value="TPR DOMAIN-CONTAINING PROTEIN"/>
    <property type="match status" value="1"/>
</dbReference>
<feature type="chain" id="PRO_5045211744" description="Tetratricopeptide repeat protein" evidence="1">
    <location>
        <begin position="35"/>
        <end position="534"/>
    </location>
</feature>
<keyword evidence="1" id="KW-0732">Signal</keyword>
<dbReference type="Gene3D" id="1.25.40.10">
    <property type="entry name" value="Tetratricopeptide repeat domain"/>
    <property type="match status" value="1"/>
</dbReference>
<evidence type="ECO:0000313" key="3">
    <source>
        <dbReference type="Proteomes" id="UP001243009"/>
    </source>
</evidence>
<dbReference type="Proteomes" id="UP001243009">
    <property type="component" value="Unassembled WGS sequence"/>
</dbReference>
<dbReference type="RefSeq" id="WP_305103275.1">
    <property type="nucleotide sequence ID" value="NZ_JAUTWS010000006.1"/>
</dbReference>
<keyword evidence="3" id="KW-1185">Reference proteome</keyword>
<dbReference type="SUPFAM" id="SSF48452">
    <property type="entry name" value="TPR-like"/>
    <property type="match status" value="1"/>
</dbReference>
<evidence type="ECO:0000256" key="1">
    <source>
        <dbReference type="SAM" id="SignalP"/>
    </source>
</evidence>
<evidence type="ECO:0008006" key="4">
    <source>
        <dbReference type="Google" id="ProtNLM"/>
    </source>
</evidence>